<protein>
    <submittedName>
        <fullName evidence="2">Aspartate/glutamate racemase family protein</fullName>
    </submittedName>
</protein>
<evidence type="ECO:0000313" key="2">
    <source>
        <dbReference type="EMBL" id="MFC6671791.1"/>
    </source>
</evidence>
<name>A0ABW2A2W2_9GAMM</name>
<dbReference type="PANTHER" id="PTHR28047">
    <property type="entry name" value="PROTEIN DCG1"/>
    <property type="match status" value="1"/>
</dbReference>
<dbReference type="Gene3D" id="3.40.50.12500">
    <property type="match status" value="1"/>
</dbReference>
<gene>
    <name evidence="2" type="ORF">ACFQDL_18275</name>
</gene>
<proteinExistence type="inferred from homology"/>
<comment type="similarity">
    <text evidence="1">Belongs to the HyuE racemase family.</text>
</comment>
<comment type="caution">
    <text evidence="2">The sequence shown here is derived from an EMBL/GenBank/DDBJ whole genome shotgun (WGS) entry which is preliminary data.</text>
</comment>
<dbReference type="PANTHER" id="PTHR28047:SF5">
    <property type="entry name" value="PROTEIN DCG1"/>
    <property type="match status" value="1"/>
</dbReference>
<accession>A0ABW2A2W2</accession>
<dbReference type="InterPro" id="IPR015942">
    <property type="entry name" value="Asp/Glu/hydantoin_racemase"/>
</dbReference>
<sequence length="244" mass="26478">MTRNRYLILNGNTNTAMTQSMVRLAADWFGDDGEVRGLSAASGYPYINTREHCVAACDAVQELLQQPIADVDLAIVGCFGLPDIERLRASAPYPLIDMLESGVRAARQLSDRFVILTAGQQWPGMLHQELERRGLMGGCIGIRALDQLALDPLSERDALIETMADQVKEAVEALQPGAVLIGGAAFAGIGTELQAQFEIPVIDSFQATLALAETLLSMQHAGIDWQEGFRSPRPGRDRKVDGTI</sequence>
<dbReference type="Proteomes" id="UP001596422">
    <property type="component" value="Unassembled WGS sequence"/>
</dbReference>
<evidence type="ECO:0000256" key="1">
    <source>
        <dbReference type="ARBA" id="ARBA00038414"/>
    </source>
</evidence>
<organism evidence="2 3">
    <name type="scientific">Marinobacterium aestuariivivens</name>
    <dbReference type="NCBI Taxonomy" id="1698799"/>
    <lineage>
        <taxon>Bacteria</taxon>
        <taxon>Pseudomonadati</taxon>
        <taxon>Pseudomonadota</taxon>
        <taxon>Gammaproteobacteria</taxon>
        <taxon>Oceanospirillales</taxon>
        <taxon>Oceanospirillaceae</taxon>
        <taxon>Marinobacterium</taxon>
    </lineage>
</organism>
<keyword evidence="3" id="KW-1185">Reference proteome</keyword>
<reference evidence="3" key="1">
    <citation type="journal article" date="2019" name="Int. J. Syst. Evol. Microbiol.">
        <title>The Global Catalogue of Microorganisms (GCM) 10K type strain sequencing project: providing services to taxonomists for standard genome sequencing and annotation.</title>
        <authorList>
            <consortium name="The Broad Institute Genomics Platform"/>
            <consortium name="The Broad Institute Genome Sequencing Center for Infectious Disease"/>
            <person name="Wu L."/>
            <person name="Ma J."/>
        </authorList>
    </citation>
    <scope>NUCLEOTIDE SEQUENCE [LARGE SCALE GENOMIC DNA]</scope>
    <source>
        <strain evidence="3">NBRC 111756</strain>
    </source>
</reference>
<dbReference type="EMBL" id="JBHSWE010000001">
    <property type="protein sequence ID" value="MFC6671791.1"/>
    <property type="molecule type" value="Genomic_DNA"/>
</dbReference>
<evidence type="ECO:0000313" key="3">
    <source>
        <dbReference type="Proteomes" id="UP001596422"/>
    </source>
</evidence>
<dbReference type="RefSeq" id="WP_379910282.1">
    <property type="nucleotide sequence ID" value="NZ_JBHSWE010000001.1"/>
</dbReference>
<dbReference type="InterPro" id="IPR053714">
    <property type="entry name" value="Iso_Racemase_Enz_sf"/>
</dbReference>
<dbReference type="InterPro" id="IPR052186">
    <property type="entry name" value="Hydantoin_racemase-like"/>
</dbReference>
<dbReference type="Pfam" id="PF01177">
    <property type="entry name" value="Asp_Glu_race"/>
    <property type="match status" value="1"/>
</dbReference>